<name>A0A0N4YH76_NIPBR</name>
<dbReference type="InterPro" id="IPR012674">
    <property type="entry name" value="Calycin"/>
</dbReference>
<proteinExistence type="predicted"/>
<dbReference type="Gene3D" id="2.40.128.20">
    <property type="match status" value="1"/>
</dbReference>
<dbReference type="AlphaFoldDB" id="A0A0N4YH76"/>
<dbReference type="WBParaSite" id="NBR_0001619401-mRNA-1">
    <property type="protein sequence ID" value="NBR_0001619401-mRNA-1"/>
    <property type="gene ID" value="NBR_0001619401"/>
</dbReference>
<organism evidence="4">
    <name type="scientific">Nippostrongylus brasiliensis</name>
    <name type="common">Rat hookworm</name>
    <dbReference type="NCBI Taxonomy" id="27835"/>
    <lineage>
        <taxon>Eukaryota</taxon>
        <taxon>Metazoa</taxon>
        <taxon>Ecdysozoa</taxon>
        <taxon>Nematoda</taxon>
        <taxon>Chromadorea</taxon>
        <taxon>Rhabditida</taxon>
        <taxon>Rhabditina</taxon>
        <taxon>Rhabditomorpha</taxon>
        <taxon>Strongyloidea</taxon>
        <taxon>Heligmosomidae</taxon>
        <taxon>Nippostrongylus</taxon>
    </lineage>
</organism>
<dbReference type="EMBL" id="UYSL01022085">
    <property type="protein sequence ID" value="VDL79790.1"/>
    <property type="molecule type" value="Genomic_DNA"/>
</dbReference>
<evidence type="ECO:0000313" key="3">
    <source>
        <dbReference type="Proteomes" id="UP000271162"/>
    </source>
</evidence>
<protein>
    <submittedName>
        <fullName evidence="4">Lipocln_cytosolic_FA-bd_dom domain-containing protein</fullName>
    </submittedName>
</protein>
<accession>A0A0N4YH76</accession>
<reference evidence="2 3" key="2">
    <citation type="submission" date="2018-11" db="EMBL/GenBank/DDBJ databases">
        <authorList>
            <consortium name="Pathogen Informatics"/>
        </authorList>
    </citation>
    <scope>NUCLEOTIDE SEQUENCE [LARGE SCALE GENOMIC DNA]</scope>
</reference>
<dbReference type="SUPFAM" id="SSF50814">
    <property type="entry name" value="Lipocalins"/>
    <property type="match status" value="1"/>
</dbReference>
<keyword evidence="3" id="KW-1185">Reference proteome</keyword>
<keyword evidence="1" id="KW-0732">Signal</keyword>
<dbReference type="Proteomes" id="UP000271162">
    <property type="component" value="Unassembled WGS sequence"/>
</dbReference>
<gene>
    <name evidence="2" type="ORF">NBR_LOCUS16195</name>
</gene>
<feature type="chain" id="PRO_5043125878" evidence="1">
    <location>
        <begin position="27"/>
        <end position="273"/>
    </location>
</feature>
<evidence type="ECO:0000256" key="1">
    <source>
        <dbReference type="SAM" id="SignalP"/>
    </source>
</evidence>
<dbReference type="PROSITE" id="PS00213">
    <property type="entry name" value="LIPOCALIN"/>
    <property type="match status" value="1"/>
</dbReference>
<feature type="signal peptide" evidence="1">
    <location>
        <begin position="1"/>
        <end position="26"/>
    </location>
</feature>
<evidence type="ECO:0000313" key="2">
    <source>
        <dbReference type="EMBL" id="VDL79790.1"/>
    </source>
</evidence>
<dbReference type="InterPro" id="IPR022272">
    <property type="entry name" value="Lipocalin_CS"/>
</dbReference>
<evidence type="ECO:0000313" key="4">
    <source>
        <dbReference type="WBParaSite" id="NBR_0001619401-mRNA-1"/>
    </source>
</evidence>
<reference evidence="4" key="1">
    <citation type="submission" date="2017-02" db="UniProtKB">
        <authorList>
            <consortium name="WormBaseParasite"/>
        </authorList>
    </citation>
    <scope>IDENTIFICATION</scope>
</reference>
<sequence>MRNTHLAPSTLISLIVVLILVQDSEAQCRVQLTYPNLQPAQYNGSWFVIARKAPSSRSFLPANVNSSMIRLEVDGEERLNMTEYHSINGTCMPPLFGVWTKKELGYFMELRTENGHLFSMGLRGIYHDYSGEQNEEMNMVVYGCSQDDGYGNCLPDEEQNTCFKTQLRQSFNGESSLQMLSNYTQLSGNDTYIDWSGTVIWENHDEYISIHCLLIGEDGACDSWRYFAADLNADPKIFLQSTVIKLTPNESDPSVMSLRYYAQKEADSECIGP</sequence>